<gene>
    <name evidence="3" type="ORF">Pcinc_036527</name>
</gene>
<feature type="compositionally biased region" description="Pro residues" evidence="1">
    <location>
        <begin position="246"/>
        <end position="278"/>
    </location>
</feature>
<dbReference type="InterPro" id="IPR006616">
    <property type="entry name" value="DM9_repeat"/>
</dbReference>
<protein>
    <recommendedName>
        <fullName evidence="2">Farnesoic acid O-methyl transferase domain-containing protein</fullName>
    </recommendedName>
</protein>
<feature type="domain" description="Farnesoic acid O-methyl transferase" evidence="2">
    <location>
        <begin position="74"/>
        <end position="195"/>
    </location>
</feature>
<proteinExistence type="predicted"/>
<feature type="region of interest" description="Disordered" evidence="1">
    <location>
        <begin position="202"/>
        <end position="292"/>
    </location>
</feature>
<evidence type="ECO:0000256" key="1">
    <source>
        <dbReference type="SAM" id="MobiDB-lite"/>
    </source>
</evidence>
<name>A0AAE1BXJ8_PETCI</name>
<evidence type="ECO:0000259" key="2">
    <source>
        <dbReference type="Pfam" id="PF12248"/>
    </source>
</evidence>
<sequence>MQYCNSSHTLTEFEHLIPHYKLPVLLWAGWTVATKITKSSHSIPSFTICFPVFTVHASPDCGTNRQYVFRGRRGQQVIRFRVKAPHNANLCLTTGPNETPGSIMYEIFLGGWNGQQSAIRKNKKQDLCKAKTPNLLNNNEFRGFWVSLSSDAIRVGRENETSPFLVHNDASRKVLNITHYGFCTAHGAKGSWTFSDDDPTVFEPGTGSNFGQLPPTTPGFPSQPLPPTMPPQPTYPGLPPQTIYPGLPPQPTYPVQPPQPTYPGLPPQPTFPGQPTPSFPGQQLPPSYPLPSPNPSLPLSWVLCSGGFQCSAPVAAGPGPNPPLVASAHHQGGLIPGIFYSHSNACHVSWGGVAHVKHEYYLLSNNGGAELDWVTSSGGQVPTGAVQGGKSEAGEALYVVASGLEQLTSVARSTPVIVSVTWPTVELRKAIVPTRFSVSTRCLSVCWVLSDLW</sequence>
<dbReference type="PANTHER" id="PTHR36695">
    <property type="entry name" value="AGAP008648-PA"/>
    <property type="match status" value="1"/>
</dbReference>
<organism evidence="3 4">
    <name type="scientific">Petrolisthes cinctipes</name>
    <name type="common">Flat porcelain crab</name>
    <dbReference type="NCBI Taxonomy" id="88211"/>
    <lineage>
        <taxon>Eukaryota</taxon>
        <taxon>Metazoa</taxon>
        <taxon>Ecdysozoa</taxon>
        <taxon>Arthropoda</taxon>
        <taxon>Crustacea</taxon>
        <taxon>Multicrustacea</taxon>
        <taxon>Malacostraca</taxon>
        <taxon>Eumalacostraca</taxon>
        <taxon>Eucarida</taxon>
        <taxon>Decapoda</taxon>
        <taxon>Pleocyemata</taxon>
        <taxon>Anomura</taxon>
        <taxon>Galatheoidea</taxon>
        <taxon>Porcellanidae</taxon>
        <taxon>Petrolisthes</taxon>
    </lineage>
</organism>
<dbReference type="Proteomes" id="UP001286313">
    <property type="component" value="Unassembled WGS sequence"/>
</dbReference>
<keyword evidence="4" id="KW-1185">Reference proteome</keyword>
<dbReference type="EMBL" id="JAWQEG010005665">
    <property type="protein sequence ID" value="KAK3857209.1"/>
    <property type="molecule type" value="Genomic_DNA"/>
</dbReference>
<evidence type="ECO:0000313" key="3">
    <source>
        <dbReference type="EMBL" id="KAK3857209.1"/>
    </source>
</evidence>
<dbReference type="PANTHER" id="PTHR36695:SF12">
    <property type="entry name" value="AGAP008648-PA"/>
    <property type="match status" value="1"/>
</dbReference>
<dbReference type="SMART" id="SM00696">
    <property type="entry name" value="DM9"/>
    <property type="match status" value="1"/>
</dbReference>
<comment type="caution">
    <text evidence="3">The sequence shown here is derived from an EMBL/GenBank/DDBJ whole genome shotgun (WGS) entry which is preliminary data.</text>
</comment>
<evidence type="ECO:0000313" key="4">
    <source>
        <dbReference type="Proteomes" id="UP001286313"/>
    </source>
</evidence>
<accession>A0AAE1BXJ8</accession>
<reference evidence="3" key="1">
    <citation type="submission" date="2023-10" db="EMBL/GenBank/DDBJ databases">
        <title>Genome assemblies of two species of porcelain crab, Petrolisthes cinctipes and Petrolisthes manimaculis (Anomura: Porcellanidae).</title>
        <authorList>
            <person name="Angst P."/>
        </authorList>
    </citation>
    <scope>NUCLEOTIDE SEQUENCE</scope>
    <source>
        <strain evidence="3">PB745_01</strain>
        <tissue evidence="3">Gill</tissue>
    </source>
</reference>
<dbReference type="InterPro" id="IPR022041">
    <property type="entry name" value="Methyltransf_FA"/>
</dbReference>
<dbReference type="AlphaFoldDB" id="A0AAE1BXJ8"/>
<dbReference type="Pfam" id="PF11901">
    <property type="entry name" value="DM9"/>
    <property type="match status" value="1"/>
</dbReference>
<feature type="compositionally biased region" description="Pro residues" evidence="1">
    <location>
        <begin position="215"/>
        <end position="239"/>
    </location>
</feature>
<dbReference type="Pfam" id="PF12248">
    <property type="entry name" value="Methyltransf_FA"/>
    <property type="match status" value="1"/>
</dbReference>